<dbReference type="OrthoDB" id="1268901at2"/>
<comment type="caution">
    <text evidence="1">The sequence shown here is derived from an EMBL/GenBank/DDBJ whole genome shotgun (WGS) entry which is preliminary data.</text>
</comment>
<protein>
    <recommendedName>
        <fullName evidence="3">RHS repeat-associated core domain-containing protein</fullName>
    </recommendedName>
</protein>
<name>A0A5D0GCQ3_9FLAO</name>
<organism evidence="1 2">
    <name type="scientific">Formosa maritima</name>
    <dbReference type="NCBI Taxonomy" id="2592046"/>
    <lineage>
        <taxon>Bacteria</taxon>
        <taxon>Pseudomonadati</taxon>
        <taxon>Bacteroidota</taxon>
        <taxon>Flavobacteriia</taxon>
        <taxon>Flavobacteriales</taxon>
        <taxon>Flavobacteriaceae</taxon>
        <taxon>Formosa</taxon>
    </lineage>
</organism>
<dbReference type="AlphaFoldDB" id="A0A5D0GCQ3"/>
<dbReference type="Proteomes" id="UP000324550">
    <property type="component" value="Unassembled WGS sequence"/>
</dbReference>
<gene>
    <name evidence="1" type="ORF">FVF61_05580</name>
</gene>
<accession>A0A5D0GCQ3</accession>
<proteinExistence type="predicted"/>
<dbReference type="Gene3D" id="2.180.10.10">
    <property type="entry name" value="RHS repeat-associated core"/>
    <property type="match status" value="1"/>
</dbReference>
<keyword evidence="2" id="KW-1185">Reference proteome</keyword>
<sequence>MEEQQRRENNIQAGNPFKQFGYKPKIATLSKGKYLEFHDLDSIVKIGSFTYHVKRKSITGYTKLETRYSEATLNPEIISRWMSPDPLSSEFPNWSPYNFVMNSPLILVDPTGLAPEWIPQVNENGSTSYIAEKGDNANTLASQYGLKQDVADNLYATLDNGEISGADTKSITGSDVMELNMQSDMATEQRVFDQFVFATDYTFSKGEFDFKPSEFFKNRSSSLSQTSGKANLNGVDIYYDITLYNPNEYSNWSKTNEFPISNHTNEHQPTSGLEYKNVFFFYRVTNSGKHARSDGAKIYYNGNENYNKIYNRFKRD</sequence>
<evidence type="ECO:0000313" key="1">
    <source>
        <dbReference type="EMBL" id="TYA56798.1"/>
    </source>
</evidence>
<reference evidence="1 2" key="1">
    <citation type="submission" date="2019-08" db="EMBL/GenBank/DDBJ databases">
        <title>Formosa sediminis sp. nov., isolated from marine sediment.</title>
        <authorList>
            <person name="Cao W.R."/>
        </authorList>
    </citation>
    <scope>NUCLEOTIDE SEQUENCE [LARGE SCALE GENOMIC DNA]</scope>
    <source>
        <strain evidence="1 2">1494</strain>
    </source>
</reference>
<evidence type="ECO:0000313" key="2">
    <source>
        <dbReference type="Proteomes" id="UP000324550"/>
    </source>
</evidence>
<evidence type="ECO:0008006" key="3">
    <source>
        <dbReference type="Google" id="ProtNLM"/>
    </source>
</evidence>
<dbReference type="EMBL" id="VSFC01000028">
    <property type="protein sequence ID" value="TYA56798.1"/>
    <property type="molecule type" value="Genomic_DNA"/>
</dbReference>
<dbReference type="RefSeq" id="WP_148454221.1">
    <property type="nucleotide sequence ID" value="NZ_VSFC01000028.1"/>
</dbReference>